<organism evidence="2 3">
    <name type="scientific">Thanatephorus cucumeris (strain AG1-IB / isolate 7/3/14)</name>
    <name type="common">Lettuce bottom rot fungus</name>
    <name type="synonym">Rhizoctonia solani</name>
    <dbReference type="NCBI Taxonomy" id="1108050"/>
    <lineage>
        <taxon>Eukaryota</taxon>
        <taxon>Fungi</taxon>
        <taxon>Dikarya</taxon>
        <taxon>Basidiomycota</taxon>
        <taxon>Agaricomycotina</taxon>
        <taxon>Agaricomycetes</taxon>
        <taxon>Cantharellales</taxon>
        <taxon>Ceratobasidiaceae</taxon>
        <taxon>Rhizoctonia</taxon>
        <taxon>Rhizoctonia solani AG-1</taxon>
    </lineage>
</organism>
<gene>
    <name evidence="2" type="ORF">RSOLAG1IB_10968</name>
</gene>
<proteinExistence type="predicted"/>
<name>A0A0B7G1Z2_THACB</name>
<dbReference type="Proteomes" id="UP000059188">
    <property type="component" value="Unassembled WGS sequence"/>
</dbReference>
<evidence type="ECO:0000256" key="1">
    <source>
        <dbReference type="SAM" id="MobiDB-lite"/>
    </source>
</evidence>
<dbReference type="STRING" id="1108050.A0A0B7G1Z2"/>
<evidence type="ECO:0000313" key="3">
    <source>
        <dbReference type="Proteomes" id="UP000059188"/>
    </source>
</evidence>
<feature type="compositionally biased region" description="Low complexity" evidence="1">
    <location>
        <begin position="10"/>
        <end position="23"/>
    </location>
</feature>
<feature type="region of interest" description="Disordered" evidence="1">
    <location>
        <begin position="1"/>
        <end position="23"/>
    </location>
</feature>
<evidence type="ECO:0000313" key="2">
    <source>
        <dbReference type="EMBL" id="CEL63985.1"/>
    </source>
</evidence>
<reference evidence="2 3" key="1">
    <citation type="submission" date="2014-11" db="EMBL/GenBank/DDBJ databases">
        <authorList>
            <person name="Wibberg Daniel"/>
        </authorList>
    </citation>
    <scope>NUCLEOTIDE SEQUENCE [LARGE SCALE GENOMIC DNA]</scope>
    <source>
        <strain evidence="2">Rhizoctonia solani AG1-IB 7/3/14</strain>
    </source>
</reference>
<keyword evidence="3" id="KW-1185">Reference proteome</keyword>
<dbReference type="AlphaFoldDB" id="A0A0B7G1Z2"/>
<dbReference type="EMBL" id="LN679192">
    <property type="protein sequence ID" value="CEL63985.1"/>
    <property type="molecule type" value="Genomic_DNA"/>
</dbReference>
<sequence length="114" mass="12182">MGQHTDQGIPAPTGTTPHPGPATLDDICNLQLLGHAISNLNQRVAANKETTQEVRTMVENVSQQVDGIANKVNKPQTPEQANPVPPVDKTPRATTSTTGKKVTIAPTDPIQPWF</sequence>
<protein>
    <submittedName>
        <fullName evidence="2">Uncharacterized protein</fullName>
    </submittedName>
</protein>
<accession>A0A0B7G1Z2</accession>
<feature type="region of interest" description="Disordered" evidence="1">
    <location>
        <begin position="71"/>
        <end position="114"/>
    </location>
</feature>